<sequence>TDTIAMKFTALAVTTLVGVASANDYQPALRALAVPEPAAPNAVAPAAAAVEHNALPSIHTSTAPQDTIWSKMEAAAEMSPILQEKLNDVLSRYDALEAILVCTSEGVPLLKVSAEEKSELSYEYTETVLPTVFAGAAEQVGKLKFGAVQSVTAFFDDVVLIHINHAPLVITLVAPNSPHTGALHALASELRPALTPLKKCVESADVH</sequence>
<evidence type="ECO:0000256" key="2">
    <source>
        <dbReference type="SAM" id="SignalP"/>
    </source>
</evidence>
<proteinExistence type="inferred from homology"/>
<dbReference type="SMART" id="SM01278">
    <property type="entry name" value="MAPKK1_Int"/>
    <property type="match status" value="1"/>
</dbReference>
<dbReference type="GO" id="GO:0032008">
    <property type="term" value="P:positive regulation of TOR signaling"/>
    <property type="evidence" value="ECO:0007669"/>
    <property type="project" value="TreeGrafter"/>
</dbReference>
<dbReference type="InterPro" id="IPR015019">
    <property type="entry name" value="LAMTOR3"/>
</dbReference>
<name>A0A8J5IZL6_9STRA</name>
<accession>A0A8J5IZL6</accession>
<dbReference type="Pfam" id="PF08923">
    <property type="entry name" value="MAPKK1_Int"/>
    <property type="match status" value="1"/>
</dbReference>
<dbReference type="PANTHER" id="PTHR13378">
    <property type="entry name" value="REGULATOR COMPLEX PROTEIN LAMTOR3"/>
    <property type="match status" value="1"/>
</dbReference>
<dbReference type="GO" id="GO:0071230">
    <property type="term" value="P:cellular response to amino acid stimulus"/>
    <property type="evidence" value="ECO:0007669"/>
    <property type="project" value="TreeGrafter"/>
</dbReference>
<feature type="chain" id="PRO_5035293212" description="Roadblock/LAMTOR2 domain-containing protein" evidence="2">
    <location>
        <begin position="23"/>
        <end position="207"/>
    </location>
</feature>
<protein>
    <recommendedName>
        <fullName evidence="5">Roadblock/LAMTOR2 domain-containing protein</fullName>
    </recommendedName>
</protein>
<keyword evidence="4" id="KW-1185">Reference proteome</keyword>
<reference evidence="3" key="1">
    <citation type="submission" date="2021-01" db="EMBL/GenBank/DDBJ databases">
        <title>Phytophthora aleatoria, a newly-described species from Pinus radiata is distinct from Phytophthora cactorum isolates based on comparative genomics.</title>
        <authorList>
            <person name="Mcdougal R."/>
            <person name="Panda P."/>
            <person name="Williams N."/>
            <person name="Studholme D.J."/>
        </authorList>
    </citation>
    <scope>NUCLEOTIDE SEQUENCE</scope>
    <source>
        <strain evidence="3">NZFS 4037</strain>
    </source>
</reference>
<evidence type="ECO:0008006" key="5">
    <source>
        <dbReference type="Google" id="ProtNLM"/>
    </source>
</evidence>
<dbReference type="PANTHER" id="PTHR13378:SF1">
    <property type="entry name" value="RAGULATOR COMPLEX PROTEIN LAMTOR3"/>
    <property type="match status" value="1"/>
</dbReference>
<dbReference type="EMBL" id="JAENGY010000224">
    <property type="protein sequence ID" value="KAG6968919.1"/>
    <property type="molecule type" value="Genomic_DNA"/>
</dbReference>
<evidence type="ECO:0000313" key="3">
    <source>
        <dbReference type="EMBL" id="KAG6968919.1"/>
    </source>
</evidence>
<comment type="caution">
    <text evidence="3">The sequence shown here is derived from an EMBL/GenBank/DDBJ whole genome shotgun (WGS) entry which is preliminary data.</text>
</comment>
<dbReference type="FunFam" id="3.30.450.30:FF:000018">
    <property type="entry name" value="Mitogen-activated protein kinase kinase 1 interacting protein"/>
    <property type="match status" value="1"/>
</dbReference>
<dbReference type="GO" id="GO:0071986">
    <property type="term" value="C:Ragulator complex"/>
    <property type="evidence" value="ECO:0007669"/>
    <property type="project" value="TreeGrafter"/>
</dbReference>
<evidence type="ECO:0000313" key="4">
    <source>
        <dbReference type="Proteomes" id="UP000709295"/>
    </source>
</evidence>
<evidence type="ECO:0000256" key="1">
    <source>
        <dbReference type="ARBA" id="ARBA00005356"/>
    </source>
</evidence>
<gene>
    <name evidence="3" type="ORF">JG688_00005562</name>
</gene>
<dbReference type="Proteomes" id="UP000709295">
    <property type="component" value="Unassembled WGS sequence"/>
</dbReference>
<organism evidence="3 4">
    <name type="scientific">Phytophthora aleatoria</name>
    <dbReference type="NCBI Taxonomy" id="2496075"/>
    <lineage>
        <taxon>Eukaryota</taxon>
        <taxon>Sar</taxon>
        <taxon>Stramenopiles</taxon>
        <taxon>Oomycota</taxon>
        <taxon>Peronosporomycetes</taxon>
        <taxon>Peronosporales</taxon>
        <taxon>Peronosporaceae</taxon>
        <taxon>Phytophthora</taxon>
    </lineage>
</organism>
<feature type="signal peptide" evidence="2">
    <location>
        <begin position="1"/>
        <end position="22"/>
    </location>
</feature>
<feature type="non-terminal residue" evidence="3">
    <location>
        <position position="1"/>
    </location>
</feature>
<comment type="similarity">
    <text evidence="1">Belongs to the LAMTOR3 family.</text>
</comment>
<keyword evidence="2" id="KW-0732">Signal</keyword>
<dbReference type="AlphaFoldDB" id="A0A8J5IZL6"/>